<keyword evidence="2" id="KW-0732">Signal</keyword>
<dbReference type="OrthoDB" id="47488at2759"/>
<evidence type="ECO:0000313" key="5">
    <source>
        <dbReference type="Proteomes" id="UP000307440"/>
    </source>
</evidence>
<evidence type="ECO:0000313" key="4">
    <source>
        <dbReference type="EMBL" id="TFK28001.1"/>
    </source>
</evidence>
<dbReference type="GO" id="GO:0004519">
    <property type="term" value="F:endonuclease activity"/>
    <property type="evidence" value="ECO:0007669"/>
    <property type="project" value="UniProtKB-KW"/>
</dbReference>
<evidence type="ECO:0000256" key="2">
    <source>
        <dbReference type="SAM" id="SignalP"/>
    </source>
</evidence>
<gene>
    <name evidence="4" type="ORF">FA15DRAFT_585044</name>
</gene>
<feature type="region of interest" description="Disordered" evidence="1">
    <location>
        <begin position="475"/>
        <end position="495"/>
    </location>
</feature>
<dbReference type="CDD" id="cd04486">
    <property type="entry name" value="YhcR_OBF_like"/>
    <property type="match status" value="1"/>
</dbReference>
<dbReference type="EMBL" id="ML210159">
    <property type="protein sequence ID" value="TFK28001.1"/>
    <property type="molecule type" value="Genomic_DNA"/>
</dbReference>
<keyword evidence="4" id="KW-0269">Exonuclease</keyword>
<dbReference type="PANTHER" id="PTHR42834">
    <property type="entry name" value="ENDONUCLEASE/EXONUCLEASE/PHOSPHATASE FAMILY PROTEIN (AFU_ORTHOLOGUE AFUA_3G09210)"/>
    <property type="match status" value="1"/>
</dbReference>
<organism evidence="4 5">
    <name type="scientific">Coprinopsis marcescibilis</name>
    <name type="common">Agaric fungus</name>
    <name type="synonym">Psathyrella marcescibilis</name>
    <dbReference type="NCBI Taxonomy" id="230819"/>
    <lineage>
        <taxon>Eukaryota</taxon>
        <taxon>Fungi</taxon>
        <taxon>Dikarya</taxon>
        <taxon>Basidiomycota</taxon>
        <taxon>Agaricomycotina</taxon>
        <taxon>Agaricomycetes</taxon>
        <taxon>Agaricomycetidae</taxon>
        <taxon>Agaricales</taxon>
        <taxon>Agaricineae</taxon>
        <taxon>Psathyrellaceae</taxon>
        <taxon>Coprinopsis</taxon>
    </lineage>
</organism>
<keyword evidence="4" id="KW-0255">Endonuclease</keyword>
<reference evidence="4 5" key="1">
    <citation type="journal article" date="2019" name="Nat. Ecol. Evol.">
        <title>Megaphylogeny resolves global patterns of mushroom evolution.</title>
        <authorList>
            <person name="Varga T."/>
            <person name="Krizsan K."/>
            <person name="Foldi C."/>
            <person name="Dima B."/>
            <person name="Sanchez-Garcia M."/>
            <person name="Sanchez-Ramirez S."/>
            <person name="Szollosi G.J."/>
            <person name="Szarkandi J.G."/>
            <person name="Papp V."/>
            <person name="Albert L."/>
            <person name="Andreopoulos W."/>
            <person name="Angelini C."/>
            <person name="Antonin V."/>
            <person name="Barry K.W."/>
            <person name="Bougher N.L."/>
            <person name="Buchanan P."/>
            <person name="Buyck B."/>
            <person name="Bense V."/>
            <person name="Catcheside P."/>
            <person name="Chovatia M."/>
            <person name="Cooper J."/>
            <person name="Damon W."/>
            <person name="Desjardin D."/>
            <person name="Finy P."/>
            <person name="Geml J."/>
            <person name="Haridas S."/>
            <person name="Hughes K."/>
            <person name="Justo A."/>
            <person name="Karasinski D."/>
            <person name="Kautmanova I."/>
            <person name="Kiss B."/>
            <person name="Kocsube S."/>
            <person name="Kotiranta H."/>
            <person name="LaButti K.M."/>
            <person name="Lechner B.E."/>
            <person name="Liimatainen K."/>
            <person name="Lipzen A."/>
            <person name="Lukacs Z."/>
            <person name="Mihaltcheva S."/>
            <person name="Morgado L.N."/>
            <person name="Niskanen T."/>
            <person name="Noordeloos M.E."/>
            <person name="Ohm R.A."/>
            <person name="Ortiz-Santana B."/>
            <person name="Ovrebo C."/>
            <person name="Racz N."/>
            <person name="Riley R."/>
            <person name="Savchenko A."/>
            <person name="Shiryaev A."/>
            <person name="Soop K."/>
            <person name="Spirin V."/>
            <person name="Szebenyi C."/>
            <person name="Tomsovsky M."/>
            <person name="Tulloss R.E."/>
            <person name="Uehling J."/>
            <person name="Grigoriev I.V."/>
            <person name="Vagvolgyi C."/>
            <person name="Papp T."/>
            <person name="Martin F.M."/>
            <person name="Miettinen O."/>
            <person name="Hibbett D.S."/>
            <person name="Nagy L.G."/>
        </authorList>
    </citation>
    <scope>NUCLEOTIDE SEQUENCE [LARGE SCALE GENOMIC DNA]</scope>
    <source>
        <strain evidence="4 5">CBS 121175</strain>
    </source>
</reference>
<keyword evidence="4" id="KW-0540">Nuclease</keyword>
<dbReference type="Proteomes" id="UP000307440">
    <property type="component" value="Unassembled WGS sequence"/>
</dbReference>
<keyword evidence="4" id="KW-0378">Hydrolase</keyword>
<feature type="signal peptide" evidence="2">
    <location>
        <begin position="1"/>
        <end position="19"/>
    </location>
</feature>
<dbReference type="Gene3D" id="3.60.10.10">
    <property type="entry name" value="Endonuclease/exonuclease/phosphatase"/>
    <property type="match status" value="1"/>
</dbReference>
<dbReference type="Pfam" id="PF03372">
    <property type="entry name" value="Exo_endo_phos"/>
    <property type="match status" value="1"/>
</dbReference>
<keyword evidence="5" id="KW-1185">Reference proteome</keyword>
<protein>
    <submittedName>
        <fullName evidence="4">Endonuclease/exonuclease/phosphatase</fullName>
    </submittedName>
</protein>
<evidence type="ECO:0000259" key="3">
    <source>
        <dbReference type="Pfam" id="PF03372"/>
    </source>
</evidence>
<feature type="chain" id="PRO_5022679144" evidence="2">
    <location>
        <begin position="20"/>
        <end position="612"/>
    </location>
</feature>
<sequence>MAKLLALFVLGHALASVSSVSITEIQGTAFKSPLAGELVHNVTGTVASNGFYLVGPKSDDVRASNGLFIFTSSAPRVTVGDAVSLSGRVTEFRQAANPNYLFLTELTSPSNIVTLSSNNTITPVILGRDRSPPTRHFSALDVGPDGFLSVPNNSSLIEATNATLRPDRFGLDFWESLEGQLVTIPRPTATGFQNNFGDFWTYGSWPVTGRNSRGGLSLTFGPDGIPDGNPEVIDIGSPLDGTKNPQVAIGVQLSDITGVVTYQFGFYYVLPLTAPTVISRPSSAVNPTRLVSNRSPADACTITFGDYNVENLSPGSAHLPTIARHIVDYLRTPDLLFLQEIQDDSGPTDDGTVSANLTLSTLANAIQSFSGVKYSFTLVNPVDGQDGGQPGGNIRTAYMFRPEVLTLARSPAVGGPLDKVEVGGSRGRPSLNFNPGRIDPTHEIWNATRKPLVAHFETRHGQALFAVNIHLSSKGGSSSTQGDARPPVNSPIENRTGQINSIAGFVGDVIQRDSSANIIVAGDFNEFIQARSAYKPITRYLTDIDEAANIPQEERYSYIFDQNSQQLDHAMISSAIRRRRVEFEHVHLNTWAPTLAERISDHDPSVGRIRLC</sequence>
<proteinExistence type="predicted"/>
<dbReference type="SUPFAM" id="SSF56219">
    <property type="entry name" value="DNase I-like"/>
    <property type="match status" value="1"/>
</dbReference>
<dbReference type="InterPro" id="IPR036691">
    <property type="entry name" value="Endo/exonu/phosph_ase_sf"/>
</dbReference>
<feature type="domain" description="Endonuclease/exonuclease/phosphatase" evidence="3">
    <location>
        <begin position="308"/>
        <end position="602"/>
    </location>
</feature>
<dbReference type="GO" id="GO:0004527">
    <property type="term" value="F:exonuclease activity"/>
    <property type="evidence" value="ECO:0007669"/>
    <property type="project" value="UniProtKB-KW"/>
</dbReference>
<accession>A0A5C3LHJ7</accession>
<dbReference type="AlphaFoldDB" id="A0A5C3LHJ7"/>
<dbReference type="InterPro" id="IPR005135">
    <property type="entry name" value="Endo/exonuclease/phosphatase"/>
</dbReference>
<dbReference type="PANTHER" id="PTHR42834:SF1">
    <property type="entry name" value="ENDONUCLEASE_EXONUCLEASE_PHOSPHATASE FAMILY PROTEIN (AFU_ORTHOLOGUE AFUA_3G09210)"/>
    <property type="match status" value="1"/>
</dbReference>
<evidence type="ECO:0000256" key="1">
    <source>
        <dbReference type="SAM" id="MobiDB-lite"/>
    </source>
</evidence>
<dbReference type="STRING" id="230819.A0A5C3LHJ7"/>
<name>A0A5C3LHJ7_COPMA</name>